<dbReference type="GO" id="GO:0000162">
    <property type="term" value="P:L-tryptophan biosynthetic process"/>
    <property type="evidence" value="ECO:0007669"/>
    <property type="project" value="UniProtKB-UniRule"/>
</dbReference>
<evidence type="ECO:0000256" key="7">
    <source>
        <dbReference type="ARBA" id="ARBA00023141"/>
    </source>
</evidence>
<sequence>MAQPPGDTMPHRGVKICGLTEEAGFDACVEHGADWIGFVFFERSPRNITPQQSDRLSRRHAGGPKRVGLFVHPDDDTLARVLDGVKLDILQLYASPERALALSQRLGVPVWLSQPVSSRAELPTGCLVDRLLIEPKPPAQATRPGGNAQKLDWSMLHGWHPPFPWMLAGGLNPENVEEAVTLTGAPAVDVSSGVESAPGVKSPEAIKRFIQNARKPHFSV</sequence>
<evidence type="ECO:0000256" key="1">
    <source>
        <dbReference type="ARBA" id="ARBA00001164"/>
    </source>
</evidence>
<dbReference type="Pfam" id="PF00697">
    <property type="entry name" value="PRAI"/>
    <property type="match status" value="1"/>
</dbReference>
<dbReference type="InterPro" id="IPR001240">
    <property type="entry name" value="PRAI_dom"/>
</dbReference>
<protein>
    <recommendedName>
        <fullName evidence="4 9">N-(5'-phosphoribosyl)anthranilate isomerase</fullName>
        <shortName evidence="9">PRAI</shortName>
        <ecNumber evidence="3 9">5.3.1.24</ecNumber>
    </recommendedName>
</protein>
<keyword evidence="8 9" id="KW-0413">Isomerase</keyword>
<accession>A0A094YLT5</accession>
<dbReference type="GeneID" id="89477962"/>
<evidence type="ECO:0000256" key="5">
    <source>
        <dbReference type="ARBA" id="ARBA00022605"/>
    </source>
</evidence>
<evidence type="ECO:0000313" key="11">
    <source>
        <dbReference type="EMBL" id="KGB23020.1"/>
    </source>
</evidence>
<comment type="catalytic activity">
    <reaction evidence="1 9">
        <text>N-(5-phospho-beta-D-ribosyl)anthranilate = 1-(2-carboxyphenylamino)-1-deoxy-D-ribulose 5-phosphate</text>
        <dbReference type="Rhea" id="RHEA:21540"/>
        <dbReference type="ChEBI" id="CHEBI:18277"/>
        <dbReference type="ChEBI" id="CHEBI:58613"/>
        <dbReference type="EC" id="5.3.1.24"/>
    </reaction>
</comment>
<comment type="pathway">
    <text evidence="2 9">Amino-acid biosynthesis; L-tryptophan biosynthesis; L-tryptophan from chorismate: step 3/5.</text>
</comment>
<comment type="caution">
    <text evidence="11">The sequence shown here is derived from an EMBL/GenBank/DDBJ whole genome shotgun (WGS) entry which is preliminary data.</text>
</comment>
<keyword evidence="12" id="KW-1185">Reference proteome</keyword>
<name>A0A094YLT5_9PROT</name>
<evidence type="ECO:0000256" key="4">
    <source>
        <dbReference type="ARBA" id="ARBA00022272"/>
    </source>
</evidence>
<dbReference type="Proteomes" id="UP000029448">
    <property type="component" value="Unassembled WGS sequence"/>
</dbReference>
<feature type="domain" description="N-(5'phosphoribosyl) anthranilate isomerase (PRAI)" evidence="10">
    <location>
        <begin position="14"/>
        <end position="212"/>
    </location>
</feature>
<dbReference type="PANTHER" id="PTHR42894">
    <property type="entry name" value="N-(5'-PHOSPHORIBOSYL)ANTHRANILATE ISOMERASE"/>
    <property type="match status" value="1"/>
</dbReference>
<dbReference type="EC" id="5.3.1.24" evidence="3 9"/>
<dbReference type="EMBL" id="JOKM01000071">
    <property type="protein sequence ID" value="KGB23020.1"/>
    <property type="molecule type" value="Genomic_DNA"/>
</dbReference>
<proteinExistence type="inferred from homology"/>
<dbReference type="RefSeq" id="WP_052051352.1">
    <property type="nucleotide sequence ID" value="NZ_JACAOJ010000001.1"/>
</dbReference>
<gene>
    <name evidence="9" type="primary">trpF</name>
    <name evidence="11" type="ORF">AtDm6_1889</name>
</gene>
<comment type="similarity">
    <text evidence="9">Belongs to the TrpF family.</text>
</comment>
<evidence type="ECO:0000256" key="3">
    <source>
        <dbReference type="ARBA" id="ARBA00012572"/>
    </source>
</evidence>
<dbReference type="UniPathway" id="UPA00035">
    <property type="reaction ID" value="UER00042"/>
</dbReference>
<dbReference type="CDD" id="cd00405">
    <property type="entry name" value="PRAI"/>
    <property type="match status" value="1"/>
</dbReference>
<evidence type="ECO:0000256" key="8">
    <source>
        <dbReference type="ARBA" id="ARBA00023235"/>
    </source>
</evidence>
<dbReference type="PANTHER" id="PTHR42894:SF1">
    <property type="entry name" value="N-(5'-PHOSPHORIBOSYL)ANTHRANILATE ISOMERASE"/>
    <property type="match status" value="1"/>
</dbReference>
<reference evidence="11 12" key="1">
    <citation type="submission" date="2014-06" db="EMBL/GenBank/DDBJ databases">
        <title>Functional and comparative genomic analyses of the Drosophila gut microbiota identify candidate symbiosis factors.</title>
        <authorList>
            <person name="Newell P.D."/>
            <person name="Chaston J.M."/>
            <person name="Douglas A.E."/>
        </authorList>
    </citation>
    <scope>NUCLEOTIDE SEQUENCE [LARGE SCALE GENOMIC DNA]</scope>
    <source>
        <strain evidence="11 12">DmCS_006</strain>
    </source>
</reference>
<evidence type="ECO:0000313" key="12">
    <source>
        <dbReference type="Proteomes" id="UP000029448"/>
    </source>
</evidence>
<dbReference type="InterPro" id="IPR013785">
    <property type="entry name" value="Aldolase_TIM"/>
</dbReference>
<evidence type="ECO:0000256" key="2">
    <source>
        <dbReference type="ARBA" id="ARBA00004664"/>
    </source>
</evidence>
<dbReference type="GO" id="GO:0004640">
    <property type="term" value="F:phosphoribosylanthranilate isomerase activity"/>
    <property type="evidence" value="ECO:0007669"/>
    <property type="project" value="UniProtKB-UniRule"/>
</dbReference>
<dbReference type="InterPro" id="IPR011060">
    <property type="entry name" value="RibuloseP-bd_barrel"/>
</dbReference>
<keyword evidence="6 9" id="KW-0822">Tryptophan biosynthesis</keyword>
<keyword evidence="5 9" id="KW-0028">Amino-acid biosynthesis</keyword>
<dbReference type="STRING" id="104102.AtDm6_1889"/>
<dbReference type="NCBIfam" id="NF002295">
    <property type="entry name" value="PRK01222.1-1"/>
    <property type="match status" value="1"/>
</dbReference>
<dbReference type="PATRIC" id="fig|104102.7.peg.1870"/>
<organism evidence="11 12">
    <name type="scientific">Acetobacter tropicalis</name>
    <dbReference type="NCBI Taxonomy" id="104102"/>
    <lineage>
        <taxon>Bacteria</taxon>
        <taxon>Pseudomonadati</taxon>
        <taxon>Pseudomonadota</taxon>
        <taxon>Alphaproteobacteria</taxon>
        <taxon>Acetobacterales</taxon>
        <taxon>Acetobacteraceae</taxon>
        <taxon>Acetobacter</taxon>
    </lineage>
</organism>
<dbReference type="InterPro" id="IPR044643">
    <property type="entry name" value="TrpF_fam"/>
</dbReference>
<evidence type="ECO:0000256" key="6">
    <source>
        <dbReference type="ARBA" id="ARBA00022822"/>
    </source>
</evidence>
<evidence type="ECO:0000259" key="10">
    <source>
        <dbReference type="Pfam" id="PF00697"/>
    </source>
</evidence>
<dbReference type="HAMAP" id="MF_00135">
    <property type="entry name" value="PRAI"/>
    <property type="match status" value="1"/>
</dbReference>
<keyword evidence="7 9" id="KW-0057">Aromatic amino acid biosynthesis</keyword>
<dbReference type="Gene3D" id="3.20.20.70">
    <property type="entry name" value="Aldolase class I"/>
    <property type="match status" value="1"/>
</dbReference>
<evidence type="ECO:0000256" key="9">
    <source>
        <dbReference type="HAMAP-Rule" id="MF_00135"/>
    </source>
</evidence>
<dbReference type="AlphaFoldDB" id="A0A094YLT5"/>
<dbReference type="SUPFAM" id="SSF51366">
    <property type="entry name" value="Ribulose-phoshate binding barrel"/>
    <property type="match status" value="1"/>
</dbReference>